<dbReference type="EMBL" id="RBRE01000028">
    <property type="protein sequence ID" value="RMQ48457.1"/>
    <property type="molecule type" value="Genomic_DNA"/>
</dbReference>
<comment type="caution">
    <text evidence="1">The sequence shown here is derived from an EMBL/GenBank/DDBJ whole genome shotgun (WGS) entry which is preliminary data.</text>
</comment>
<gene>
    <name evidence="1" type="ORF">ALQ04_03227</name>
</gene>
<dbReference type="Proteomes" id="UP000277236">
    <property type="component" value="Unassembled WGS sequence"/>
</dbReference>
<protein>
    <submittedName>
        <fullName evidence="1">Putative ABC transporter binding protein subunit</fullName>
    </submittedName>
</protein>
<evidence type="ECO:0000313" key="1">
    <source>
        <dbReference type="EMBL" id="RMQ48457.1"/>
    </source>
</evidence>
<dbReference type="Gene3D" id="3.40.190.10">
    <property type="entry name" value="Periplasmic binding protein-like II"/>
    <property type="match status" value="1"/>
</dbReference>
<dbReference type="RefSeq" id="WP_158309469.1">
    <property type="nucleotide sequence ID" value="NZ_RBRE01000028.1"/>
</dbReference>
<name>A0A3M4M3X8_PSECI</name>
<accession>A0A3M4M3X8</accession>
<sequence length="49" mass="5197">MAQSVTVISYGGASKDAQITAVYTPFEKEASTEVIAGEWNGEMAKVKAM</sequence>
<dbReference type="AlphaFoldDB" id="A0A3M4M3X8"/>
<evidence type="ECO:0000313" key="2">
    <source>
        <dbReference type="Proteomes" id="UP000277236"/>
    </source>
</evidence>
<reference evidence="1 2" key="1">
    <citation type="submission" date="2018-08" db="EMBL/GenBank/DDBJ databases">
        <title>Recombination of ecologically and evolutionarily significant loci maintains genetic cohesion in the Pseudomonas syringae species complex.</title>
        <authorList>
            <person name="Dillon M."/>
            <person name="Thakur S."/>
            <person name="Almeida R.N.D."/>
            <person name="Weir B.S."/>
            <person name="Guttman D.S."/>
        </authorList>
    </citation>
    <scope>NUCLEOTIDE SEQUENCE [LARGE SCALE GENOMIC DNA]</scope>
    <source>
        <strain evidence="1 2">ICMP 3353</strain>
    </source>
</reference>
<organism evidence="1 2">
    <name type="scientific">Pseudomonas cichorii</name>
    <dbReference type="NCBI Taxonomy" id="36746"/>
    <lineage>
        <taxon>Bacteria</taxon>
        <taxon>Pseudomonadati</taxon>
        <taxon>Pseudomonadota</taxon>
        <taxon>Gammaproteobacteria</taxon>
        <taxon>Pseudomonadales</taxon>
        <taxon>Pseudomonadaceae</taxon>
        <taxon>Pseudomonas</taxon>
    </lineage>
</organism>
<proteinExistence type="predicted"/>